<dbReference type="KEGG" id="mcha:111024668"/>
<dbReference type="AlphaFoldDB" id="A0A6J1DV65"/>
<evidence type="ECO:0000259" key="1">
    <source>
        <dbReference type="Pfam" id="PF14244"/>
    </source>
</evidence>
<dbReference type="PANTHER" id="PTHR11439:SF470">
    <property type="entry name" value="CYSTEINE-RICH RLK (RECEPTOR-LIKE PROTEIN KINASE) 8"/>
    <property type="match status" value="1"/>
</dbReference>
<dbReference type="RefSeq" id="XP_022158108.1">
    <property type="nucleotide sequence ID" value="XM_022302416.1"/>
</dbReference>
<gene>
    <name evidence="3" type="primary">LOC111024668</name>
</gene>
<dbReference type="OrthoDB" id="412581at2759"/>
<dbReference type="CDD" id="cd09272">
    <property type="entry name" value="RNase_HI_RT_Ty1"/>
    <property type="match status" value="1"/>
</dbReference>
<sequence>MSWSRSMIIALSIKNKLGFVDGSIPQPTGDLLPTWVTYDCCLTLVEIFEAVAWFLPSSSSFQLRAFADFDWASCLDTRRSTTGFCVFLGDALVSWKFKKQTTISRSSAEAEYRTLAVTACELV</sequence>
<dbReference type="PANTHER" id="PTHR11439">
    <property type="entry name" value="GAG-POL-RELATED RETROTRANSPOSON"/>
    <property type="match status" value="1"/>
</dbReference>
<dbReference type="Proteomes" id="UP000504603">
    <property type="component" value="Unplaced"/>
</dbReference>
<name>A0A6J1DV65_MOMCH</name>
<accession>A0A6J1DV65</accession>
<dbReference type="GeneID" id="111024668"/>
<dbReference type="InterPro" id="IPR029472">
    <property type="entry name" value="Copia-like_N"/>
</dbReference>
<evidence type="ECO:0000313" key="2">
    <source>
        <dbReference type="Proteomes" id="UP000504603"/>
    </source>
</evidence>
<keyword evidence="2" id="KW-1185">Reference proteome</keyword>
<proteinExistence type="predicted"/>
<reference evidence="3" key="1">
    <citation type="submission" date="2025-08" db="UniProtKB">
        <authorList>
            <consortium name="RefSeq"/>
        </authorList>
    </citation>
    <scope>IDENTIFICATION</scope>
    <source>
        <strain evidence="3">OHB3-1</strain>
    </source>
</reference>
<feature type="domain" description="Retrotransposon Copia-like N-terminal" evidence="1">
    <location>
        <begin position="2"/>
        <end position="27"/>
    </location>
</feature>
<protein>
    <submittedName>
        <fullName evidence="3">Uncharacterized protein LOC111024668</fullName>
    </submittedName>
</protein>
<dbReference type="Pfam" id="PF14244">
    <property type="entry name" value="Retrotran_gag_3"/>
    <property type="match status" value="1"/>
</dbReference>
<organism evidence="2 3">
    <name type="scientific">Momordica charantia</name>
    <name type="common">Bitter gourd</name>
    <name type="synonym">Balsam pear</name>
    <dbReference type="NCBI Taxonomy" id="3673"/>
    <lineage>
        <taxon>Eukaryota</taxon>
        <taxon>Viridiplantae</taxon>
        <taxon>Streptophyta</taxon>
        <taxon>Embryophyta</taxon>
        <taxon>Tracheophyta</taxon>
        <taxon>Spermatophyta</taxon>
        <taxon>Magnoliopsida</taxon>
        <taxon>eudicotyledons</taxon>
        <taxon>Gunneridae</taxon>
        <taxon>Pentapetalae</taxon>
        <taxon>rosids</taxon>
        <taxon>fabids</taxon>
        <taxon>Cucurbitales</taxon>
        <taxon>Cucurbitaceae</taxon>
        <taxon>Momordiceae</taxon>
        <taxon>Momordica</taxon>
    </lineage>
</organism>
<evidence type="ECO:0000313" key="3">
    <source>
        <dbReference type="RefSeq" id="XP_022158108.1"/>
    </source>
</evidence>